<evidence type="ECO:0000313" key="1">
    <source>
        <dbReference type="EMBL" id="MEJ8307334.1"/>
    </source>
</evidence>
<keyword evidence="1" id="KW-0255">Endonuclease</keyword>
<keyword evidence="2" id="KW-1185">Reference proteome</keyword>
<name>A0ACC6PK92_9BACL</name>
<protein>
    <submittedName>
        <fullName evidence="1">Restriction endonuclease subunit S</fullName>
    </submittedName>
</protein>
<proteinExistence type="predicted"/>
<sequence>MSDKITKSPDIRFAGFTDAWEQRRLNEYLTTSKIKNRDERFRKEDVLSVSGEFGIVNQIEFQGRSFAGVSVATYGVVEKDDVVYTKSPLKSNPFGIIKSNNGQAGIVSTLYAVYKPNDNVDSKFVERYFESHQRLNSYLLPLVNKGAKNDMKVSDDNALSGMVVYPVEVDEQRKISSFFNQLDNLITLHQRELELLKDTKKVLLQKMFPKVETDVPEIRFAGFTEAWEQHEVGEFLEESKIKGSDGSVAKKLTVKLWRKGIVLKEEIYKGSISTQYYIRKSGQFMYGKLDFLNQAFGIVPDELDGYESTLDSPAFDFKNELNPTFFLEYVALERFYKYQGNIANGSRKAKRIHIDTFFRMPIFVPSYEEQQKIGLFFKQLDDIIDLYQCELNSLRILKKLLLQKMFV</sequence>
<comment type="caution">
    <text evidence="1">The sequence shown here is derived from an EMBL/GenBank/DDBJ whole genome shotgun (WGS) entry which is preliminary data.</text>
</comment>
<evidence type="ECO:0000313" key="2">
    <source>
        <dbReference type="Proteomes" id="UP001380953"/>
    </source>
</evidence>
<reference evidence="1" key="1">
    <citation type="submission" date="2024-03" db="EMBL/GenBank/DDBJ databases">
        <title>Whole genome sequecning of epiphytes from Marcgravia umbellata leaves.</title>
        <authorList>
            <person name="Kumar G."/>
            <person name="Savka M.A."/>
        </authorList>
    </citation>
    <scope>NUCLEOTIDE SEQUENCE</scope>
    <source>
        <strain evidence="1">RIT_BL5</strain>
    </source>
</reference>
<keyword evidence="1" id="KW-0378">Hydrolase</keyword>
<gene>
    <name evidence="1" type="ORF">WKI47_25800</name>
</gene>
<dbReference type="EMBL" id="JBBKAR010000067">
    <property type="protein sequence ID" value="MEJ8307334.1"/>
    <property type="molecule type" value="Genomic_DNA"/>
</dbReference>
<keyword evidence="1" id="KW-0540">Nuclease</keyword>
<dbReference type="Proteomes" id="UP001380953">
    <property type="component" value="Unassembled WGS sequence"/>
</dbReference>
<accession>A0ACC6PK92</accession>
<organism evidence="1 2">
    <name type="scientific">Saccharibacillus sacchari</name>
    <dbReference type="NCBI Taxonomy" id="456493"/>
    <lineage>
        <taxon>Bacteria</taxon>
        <taxon>Bacillati</taxon>
        <taxon>Bacillota</taxon>
        <taxon>Bacilli</taxon>
        <taxon>Bacillales</taxon>
        <taxon>Paenibacillaceae</taxon>
        <taxon>Saccharibacillus</taxon>
    </lineage>
</organism>